<dbReference type="SUPFAM" id="SSF56954">
    <property type="entry name" value="Outer membrane efflux proteins (OEP)"/>
    <property type="match status" value="1"/>
</dbReference>
<dbReference type="InterPro" id="IPR010131">
    <property type="entry name" value="MdtP/NodT-like"/>
</dbReference>
<gene>
    <name evidence="3" type="ORF">PTRA_a0633</name>
</gene>
<dbReference type="Gene3D" id="1.20.1600.10">
    <property type="entry name" value="Outer membrane efflux proteins (OEP)"/>
    <property type="match status" value="1"/>
</dbReference>
<dbReference type="PANTHER" id="PTHR30203">
    <property type="entry name" value="OUTER MEMBRANE CATION EFFLUX PROTEIN"/>
    <property type="match status" value="1"/>
</dbReference>
<organism evidence="3">
    <name type="scientific">Pseudoalteromonas translucida KMM 520</name>
    <dbReference type="NCBI Taxonomy" id="1315283"/>
    <lineage>
        <taxon>Bacteria</taxon>
        <taxon>Pseudomonadati</taxon>
        <taxon>Pseudomonadota</taxon>
        <taxon>Gammaproteobacteria</taxon>
        <taxon>Alteromonadales</taxon>
        <taxon>Pseudoalteromonadaceae</taxon>
        <taxon>Pseudoalteromonas</taxon>
    </lineage>
</organism>
<protein>
    <recommendedName>
        <fullName evidence="5">RND transporter</fullName>
    </recommendedName>
</protein>
<name>A0A0U2WWG1_9GAMM</name>
<dbReference type="AlphaFoldDB" id="A0A0U2WWG1"/>
<comment type="similarity">
    <text evidence="1 2">Belongs to the outer membrane factor (OMF) (TC 1.B.17) family.</text>
</comment>
<evidence type="ECO:0000256" key="1">
    <source>
        <dbReference type="ARBA" id="ARBA00007613"/>
    </source>
</evidence>
<keyword evidence="2" id="KW-0449">Lipoprotein</keyword>
<keyword evidence="2" id="KW-1134">Transmembrane beta strand</keyword>
<keyword evidence="2" id="KW-0812">Transmembrane</keyword>
<reference evidence="3 4" key="1">
    <citation type="submission" date="2015-03" db="EMBL/GenBank/DDBJ databases">
        <authorList>
            <person name="Murphy D."/>
        </authorList>
    </citation>
    <scope>NUCLEOTIDE SEQUENCE [LARGE SCALE GENOMIC DNA]</scope>
    <source>
        <strain evidence="3 4">KMM 520</strain>
    </source>
</reference>
<dbReference type="EMBL" id="CP011034">
    <property type="protein sequence ID" value="ALS31969.1"/>
    <property type="molecule type" value="Genomic_DNA"/>
</dbReference>
<dbReference type="KEGG" id="ptn:PTRA_a0633"/>
<dbReference type="OrthoDB" id="9770517at2"/>
<sequence length="472" mass="52700">MIWQQYQPTLLVLSIVLLSGCASNINSQQREQAPNNVPQQWQQKISAPILHVQQQWLNQLQNPQLNQLVEQALKNNQQLLQSSYDVALQKQELIVSGAALWPTLDLSARTSRSKNNRPVSYNNASSVSLNLGYEVDLWGKLSDSNRQANLNYLAQQARFEQARQQLVADVVKSWFDVVTAKQLLDLYKRREANALQNLDIIESGYRQGLNEALDVYLARNELNNERSRIATQQASLLTTARVLERLLGDYPKGIISANNDLPVINTNIPLGLPSELITRKPTLRANWYQLLASDANLAYAHKQRFPSLNLTASLSDATDRVSDLFSPSSLAWSLLGSISAPIFNGGRLKANEEIARLNSQKQEQQYLQALYDAFSDVENAITLQQSLKAQYASTLEAQENALAAEQLSFEQYQSGLVSYTTVLDAQGRSFDAQSSLISIKNQLIANRVNLHLALGGDFANTSTELQSNNNEN</sequence>
<dbReference type="Proteomes" id="UP000065261">
    <property type="component" value="Chromosome I"/>
</dbReference>
<dbReference type="RefSeq" id="WP_058372615.1">
    <property type="nucleotide sequence ID" value="NZ_CP011034.1"/>
</dbReference>
<dbReference type="Gene3D" id="2.20.200.10">
    <property type="entry name" value="Outer membrane efflux proteins (OEP)"/>
    <property type="match status" value="1"/>
</dbReference>
<evidence type="ECO:0000313" key="4">
    <source>
        <dbReference type="Proteomes" id="UP000065261"/>
    </source>
</evidence>
<dbReference type="Pfam" id="PF02321">
    <property type="entry name" value="OEP"/>
    <property type="match status" value="2"/>
</dbReference>
<dbReference type="PATRIC" id="fig|1315283.4.peg.567"/>
<evidence type="ECO:0008006" key="5">
    <source>
        <dbReference type="Google" id="ProtNLM"/>
    </source>
</evidence>
<accession>A0A0U2WWG1</accession>
<dbReference type="NCBIfam" id="TIGR01845">
    <property type="entry name" value="outer_NodT"/>
    <property type="match status" value="1"/>
</dbReference>
<dbReference type="GO" id="GO:0009279">
    <property type="term" value="C:cell outer membrane"/>
    <property type="evidence" value="ECO:0007669"/>
    <property type="project" value="UniProtKB-SubCell"/>
</dbReference>
<proteinExistence type="inferred from homology"/>
<dbReference type="GO" id="GO:0015562">
    <property type="term" value="F:efflux transmembrane transporter activity"/>
    <property type="evidence" value="ECO:0007669"/>
    <property type="project" value="InterPro"/>
</dbReference>
<keyword evidence="2" id="KW-0564">Palmitate</keyword>
<comment type="subcellular location">
    <subcellularLocation>
        <location evidence="2">Cell outer membrane</location>
        <topology evidence="2">Lipid-anchor</topology>
    </subcellularLocation>
</comment>
<evidence type="ECO:0000256" key="2">
    <source>
        <dbReference type="RuleBase" id="RU362097"/>
    </source>
</evidence>
<dbReference type="InterPro" id="IPR003423">
    <property type="entry name" value="OMP_efflux"/>
</dbReference>
<evidence type="ECO:0000313" key="3">
    <source>
        <dbReference type="EMBL" id="ALS31969.1"/>
    </source>
</evidence>
<keyword evidence="2" id="KW-0472">Membrane</keyword>